<evidence type="ECO:0000256" key="1">
    <source>
        <dbReference type="SAM" id="MobiDB-lite"/>
    </source>
</evidence>
<dbReference type="EMBL" id="MU004405">
    <property type="protein sequence ID" value="KAF2652319.1"/>
    <property type="molecule type" value="Genomic_DNA"/>
</dbReference>
<dbReference type="OrthoDB" id="273917at2759"/>
<dbReference type="CDD" id="cd05402">
    <property type="entry name" value="NT_PAP_TUTase"/>
    <property type="match status" value="1"/>
</dbReference>
<dbReference type="InterPro" id="IPR045862">
    <property type="entry name" value="Trf4-like"/>
</dbReference>
<gene>
    <name evidence="3" type="ORF">K491DRAFT_695711</name>
</gene>
<dbReference type="AlphaFoldDB" id="A0A6A6SX70"/>
<feature type="compositionally biased region" description="Low complexity" evidence="1">
    <location>
        <begin position="611"/>
        <end position="623"/>
    </location>
</feature>
<dbReference type="Gene3D" id="1.10.1410.10">
    <property type="match status" value="1"/>
</dbReference>
<dbReference type="GO" id="GO:0043634">
    <property type="term" value="P:polyadenylation-dependent ncRNA catabolic process"/>
    <property type="evidence" value="ECO:0007669"/>
    <property type="project" value="TreeGrafter"/>
</dbReference>
<dbReference type="Proteomes" id="UP000799324">
    <property type="component" value="Unassembled WGS sequence"/>
</dbReference>
<evidence type="ECO:0000313" key="4">
    <source>
        <dbReference type="Proteomes" id="UP000799324"/>
    </source>
</evidence>
<dbReference type="Pfam" id="PF22600">
    <property type="entry name" value="MTPAP-like_central"/>
    <property type="match status" value="1"/>
</dbReference>
<accession>A0A6A6SX70</accession>
<dbReference type="GO" id="GO:0031123">
    <property type="term" value="P:RNA 3'-end processing"/>
    <property type="evidence" value="ECO:0007669"/>
    <property type="project" value="TreeGrafter"/>
</dbReference>
<organism evidence="3 4">
    <name type="scientific">Lophiostoma macrostomum CBS 122681</name>
    <dbReference type="NCBI Taxonomy" id="1314788"/>
    <lineage>
        <taxon>Eukaryota</taxon>
        <taxon>Fungi</taxon>
        <taxon>Dikarya</taxon>
        <taxon>Ascomycota</taxon>
        <taxon>Pezizomycotina</taxon>
        <taxon>Dothideomycetes</taxon>
        <taxon>Pleosporomycetidae</taxon>
        <taxon>Pleosporales</taxon>
        <taxon>Lophiostomataceae</taxon>
        <taxon>Lophiostoma</taxon>
    </lineage>
</organism>
<dbReference type="GO" id="GO:0005730">
    <property type="term" value="C:nucleolus"/>
    <property type="evidence" value="ECO:0007669"/>
    <property type="project" value="TreeGrafter"/>
</dbReference>
<evidence type="ECO:0000313" key="3">
    <source>
        <dbReference type="EMBL" id="KAF2652319.1"/>
    </source>
</evidence>
<dbReference type="GO" id="GO:0010605">
    <property type="term" value="P:negative regulation of macromolecule metabolic process"/>
    <property type="evidence" value="ECO:0007669"/>
    <property type="project" value="UniProtKB-ARBA"/>
</dbReference>
<feature type="domain" description="Poly(A) RNA polymerase mitochondrial-like central palm" evidence="2">
    <location>
        <begin position="176"/>
        <end position="317"/>
    </location>
</feature>
<dbReference type="GO" id="GO:0031499">
    <property type="term" value="C:TRAMP complex"/>
    <property type="evidence" value="ECO:0007669"/>
    <property type="project" value="TreeGrafter"/>
</dbReference>
<dbReference type="SUPFAM" id="SSF81301">
    <property type="entry name" value="Nucleotidyltransferase"/>
    <property type="match status" value="1"/>
</dbReference>
<sequence length="636" mass="72305">MRFAAHHHDSRQSAACFRRSTASLCFPMQPLRARTICRSHDHFRPSIALWQHFVQPARLLLVQQRLTSSTAQTPKQVKTQVPGPYTWSPQPAAAHDKDAVAAEPATDASGDIIFKRISLSSAPLSNERRIIWETKQKFIRGEDYTGIAITPRDRDYPDRELPFYVEPNGMDGMKRLSLEIKRFSEYISPSRTEAFLRKHVIEQVREHVREVLPNYLLEVFGSERTGLALATSDIDLRLFDATLPTETSKSQLPPDAAHRQTLLNILHDLRRALARREEYSLCQIKYSRIPLIELEDKRSKLRVQIVLANDSTIAREKMANYMQLYPYLREVFLVVKAMFEVRRLTDVYYGGFGTYSLFYMLVASMVHTRRVSPIKSRDMDSGRAFSKFLSYWAHFPTIETGMSIEPYRQFSKAKETVMNGRTESRVKNDKTKPLPDYMLCLRDPADPTNDLGRKGFCIKHFQQVCFRECMMLGKQLAVEDSKPLLKRSVGVVYGRKLGQRRHLDREGRTLLAQTRDSLAQTVAAKAKLIREDKSPMLRQDSTKSTSKKSEAKPMASSPAEVESLEDQASFADIGMSSPEEMAEAEAREVHDQRAGDTNRAFEQWVSEGDGAETSASDASATTETEAHSITPDPLAT</sequence>
<dbReference type="GO" id="GO:1990817">
    <property type="term" value="F:poly(A) RNA polymerase activity"/>
    <property type="evidence" value="ECO:0007669"/>
    <property type="project" value="InterPro"/>
</dbReference>
<feature type="compositionally biased region" description="Basic and acidic residues" evidence="1">
    <location>
        <begin position="584"/>
        <end position="596"/>
    </location>
</feature>
<dbReference type="InterPro" id="IPR054708">
    <property type="entry name" value="MTPAP-like_central"/>
</dbReference>
<dbReference type="Gene3D" id="3.30.460.10">
    <property type="entry name" value="Beta Polymerase, domain 2"/>
    <property type="match status" value="1"/>
</dbReference>
<feature type="compositionally biased region" description="Polar residues" evidence="1">
    <location>
        <begin position="70"/>
        <end position="79"/>
    </location>
</feature>
<evidence type="ECO:0000259" key="2">
    <source>
        <dbReference type="Pfam" id="PF22600"/>
    </source>
</evidence>
<dbReference type="SUPFAM" id="SSF81631">
    <property type="entry name" value="PAP/OAS1 substrate-binding domain"/>
    <property type="match status" value="1"/>
</dbReference>
<dbReference type="GO" id="GO:0003729">
    <property type="term" value="F:mRNA binding"/>
    <property type="evidence" value="ECO:0007669"/>
    <property type="project" value="TreeGrafter"/>
</dbReference>
<reference evidence="3" key="1">
    <citation type="journal article" date="2020" name="Stud. Mycol.">
        <title>101 Dothideomycetes genomes: a test case for predicting lifestyles and emergence of pathogens.</title>
        <authorList>
            <person name="Haridas S."/>
            <person name="Albert R."/>
            <person name="Binder M."/>
            <person name="Bloem J."/>
            <person name="Labutti K."/>
            <person name="Salamov A."/>
            <person name="Andreopoulos B."/>
            <person name="Baker S."/>
            <person name="Barry K."/>
            <person name="Bills G."/>
            <person name="Bluhm B."/>
            <person name="Cannon C."/>
            <person name="Castanera R."/>
            <person name="Culley D."/>
            <person name="Daum C."/>
            <person name="Ezra D."/>
            <person name="Gonzalez J."/>
            <person name="Henrissat B."/>
            <person name="Kuo A."/>
            <person name="Liang C."/>
            <person name="Lipzen A."/>
            <person name="Lutzoni F."/>
            <person name="Magnuson J."/>
            <person name="Mondo S."/>
            <person name="Nolan M."/>
            <person name="Ohm R."/>
            <person name="Pangilinan J."/>
            <person name="Park H.-J."/>
            <person name="Ramirez L."/>
            <person name="Alfaro M."/>
            <person name="Sun H."/>
            <person name="Tritt A."/>
            <person name="Yoshinaga Y."/>
            <person name="Zwiers L.-H."/>
            <person name="Turgeon B."/>
            <person name="Goodwin S."/>
            <person name="Spatafora J."/>
            <person name="Crous P."/>
            <person name="Grigoriev I."/>
        </authorList>
    </citation>
    <scope>NUCLEOTIDE SEQUENCE</scope>
    <source>
        <strain evidence="3">CBS 122681</strain>
    </source>
</reference>
<protein>
    <recommendedName>
        <fullName evidence="2">Poly(A) RNA polymerase mitochondrial-like central palm domain-containing protein</fullName>
    </recommendedName>
</protein>
<feature type="region of interest" description="Disordered" evidence="1">
    <location>
        <begin position="70"/>
        <end position="97"/>
    </location>
</feature>
<dbReference type="PANTHER" id="PTHR23092:SF15">
    <property type="entry name" value="INACTIVE NON-CANONICAL POLY(A) RNA POLYMERASE PROTEIN TRF4-2-RELATED"/>
    <property type="match status" value="1"/>
</dbReference>
<name>A0A6A6SX70_9PLEO</name>
<keyword evidence="4" id="KW-1185">Reference proteome</keyword>
<feature type="region of interest" description="Disordered" evidence="1">
    <location>
        <begin position="529"/>
        <end position="636"/>
    </location>
</feature>
<proteinExistence type="predicted"/>
<dbReference type="PANTHER" id="PTHR23092">
    <property type="entry name" value="POLY(A) RNA POLYMERASE"/>
    <property type="match status" value="1"/>
</dbReference>
<dbReference type="InterPro" id="IPR043519">
    <property type="entry name" value="NT_sf"/>
</dbReference>